<reference evidence="1" key="1">
    <citation type="submission" date="2023-08" db="EMBL/GenBank/DDBJ databases">
        <title>Black Yeasts Isolated from many extreme environments.</title>
        <authorList>
            <person name="Coleine C."/>
            <person name="Stajich J.E."/>
            <person name="Selbmann L."/>
        </authorList>
    </citation>
    <scope>NUCLEOTIDE SEQUENCE</scope>
    <source>
        <strain evidence="1">CCFEE 5401</strain>
    </source>
</reference>
<dbReference type="AlphaFoldDB" id="A0AAN7YFI4"/>
<sequence>MFYPILPFEPTPSPFCGGGYGLAPMPWGIAGVLPNYASMDCPDADIDDEFGPSGKGPSKKYIRRMQKRGLMGPVVPVPGLGPSGAMVLAPWQAPFWRPRGGYMDSPQKAWSRASQRAHWERLVLKFEKGEAWDR</sequence>
<dbReference type="EMBL" id="JAVRRL010000041">
    <property type="protein sequence ID" value="KAK5111229.1"/>
    <property type="molecule type" value="Genomic_DNA"/>
</dbReference>
<evidence type="ECO:0000313" key="2">
    <source>
        <dbReference type="Proteomes" id="UP001310890"/>
    </source>
</evidence>
<proteinExistence type="predicted"/>
<gene>
    <name evidence="1" type="ORF">LTR62_005257</name>
</gene>
<accession>A0AAN7YFI4</accession>
<organism evidence="1 2">
    <name type="scientific">Meristemomyces frigidus</name>
    <dbReference type="NCBI Taxonomy" id="1508187"/>
    <lineage>
        <taxon>Eukaryota</taxon>
        <taxon>Fungi</taxon>
        <taxon>Dikarya</taxon>
        <taxon>Ascomycota</taxon>
        <taxon>Pezizomycotina</taxon>
        <taxon>Dothideomycetes</taxon>
        <taxon>Dothideomycetidae</taxon>
        <taxon>Mycosphaerellales</taxon>
        <taxon>Teratosphaeriaceae</taxon>
        <taxon>Meristemomyces</taxon>
    </lineage>
</organism>
<dbReference type="Proteomes" id="UP001310890">
    <property type="component" value="Unassembled WGS sequence"/>
</dbReference>
<comment type="caution">
    <text evidence="1">The sequence shown here is derived from an EMBL/GenBank/DDBJ whole genome shotgun (WGS) entry which is preliminary data.</text>
</comment>
<evidence type="ECO:0000313" key="1">
    <source>
        <dbReference type="EMBL" id="KAK5111229.1"/>
    </source>
</evidence>
<protein>
    <submittedName>
        <fullName evidence="1">Uncharacterized protein</fullName>
    </submittedName>
</protein>
<name>A0AAN7YFI4_9PEZI</name>